<dbReference type="Gene3D" id="2.40.128.630">
    <property type="match status" value="1"/>
</dbReference>
<dbReference type="Pfam" id="PF13360">
    <property type="entry name" value="PQQ_2"/>
    <property type="match status" value="2"/>
</dbReference>
<dbReference type="InterPro" id="IPR011047">
    <property type="entry name" value="Quinoprotein_ADH-like_sf"/>
</dbReference>
<dbReference type="RefSeq" id="WP_146574828.1">
    <property type="nucleotide sequence ID" value="NZ_SJPH01000005.1"/>
</dbReference>
<dbReference type="SUPFAM" id="SSF50998">
    <property type="entry name" value="Quinoprotein alcohol dehydrogenase-like"/>
    <property type="match status" value="1"/>
</dbReference>
<dbReference type="OrthoDB" id="244732at2"/>
<dbReference type="InterPro" id="IPR002372">
    <property type="entry name" value="PQQ_rpt_dom"/>
</dbReference>
<evidence type="ECO:0000313" key="4">
    <source>
        <dbReference type="Proteomes" id="UP000318995"/>
    </source>
</evidence>
<dbReference type="InterPro" id="IPR015943">
    <property type="entry name" value="WD40/YVTN_repeat-like_dom_sf"/>
</dbReference>
<feature type="chain" id="PRO_5023143020" evidence="1">
    <location>
        <begin position="18"/>
        <end position="432"/>
    </location>
</feature>
<feature type="domain" description="Pyrrolo-quinoline quinone repeat" evidence="2">
    <location>
        <begin position="94"/>
        <end position="255"/>
    </location>
</feature>
<dbReference type="PANTHER" id="PTHR34512:SF30">
    <property type="entry name" value="OUTER MEMBRANE PROTEIN ASSEMBLY FACTOR BAMB"/>
    <property type="match status" value="1"/>
</dbReference>
<sequence precursor="true">MFTSTVVRLTLCGSAFAGSLIVASESLAVWPQWRGPLNNAAVPSGDYPIRLSVEENLAWQVDLPGPGASTPIVSGDLTNGRLYVTCEIEGEDALVAYDLSGTEVWRQQFGPRRESKHRNATGANSSPVTDGKSVFCYYKSGLLVAVDTEGEEKWRRQLQEEYGADTLWWDLGTSPVLTPAGVLVAVMQAGESYLVTFDRQTGETVWKTQRVFERPQESDQAYTTPALVETEHGPTVIVWGADFLTGHDPSTGEEWFRCGGFNPDNTPMWRAIASATIDAGTAIVPFGRGDFIGAVRLGGRGDVTTTHRLWTAQGVGSDVPSPVVSQGRSYILGDKGEVACLNTKTGAVLWRERLPRSKNKYFSSPLLAGDLLYVFREDGVGFTLRVSDDSAPILSEHDMGEEMVASPVPLGDGRIVVRTRTRLYCFSGENRR</sequence>
<keyword evidence="1" id="KW-0732">Signal</keyword>
<dbReference type="AlphaFoldDB" id="A0A5C5VWG1"/>
<dbReference type="InterPro" id="IPR018391">
    <property type="entry name" value="PQQ_b-propeller_rpt"/>
</dbReference>
<feature type="domain" description="Pyrrolo-quinoline quinone repeat" evidence="2">
    <location>
        <begin position="305"/>
        <end position="382"/>
    </location>
</feature>
<dbReference type="Proteomes" id="UP000318995">
    <property type="component" value="Unassembled WGS sequence"/>
</dbReference>
<gene>
    <name evidence="3" type="ORF">Pla111_25960</name>
</gene>
<evidence type="ECO:0000313" key="3">
    <source>
        <dbReference type="EMBL" id="TWT42958.1"/>
    </source>
</evidence>
<keyword evidence="4" id="KW-1185">Reference proteome</keyword>
<evidence type="ECO:0000259" key="2">
    <source>
        <dbReference type="Pfam" id="PF13360"/>
    </source>
</evidence>
<protein>
    <submittedName>
        <fullName evidence="3">Outer membrane biogenesis protein BamB</fullName>
    </submittedName>
</protein>
<evidence type="ECO:0000256" key="1">
    <source>
        <dbReference type="SAM" id="SignalP"/>
    </source>
</evidence>
<proteinExistence type="predicted"/>
<dbReference type="PANTHER" id="PTHR34512">
    <property type="entry name" value="CELL SURFACE PROTEIN"/>
    <property type="match status" value="1"/>
</dbReference>
<reference evidence="3 4" key="1">
    <citation type="submission" date="2019-02" db="EMBL/GenBank/DDBJ databases">
        <title>Deep-cultivation of Planctomycetes and their phenomic and genomic characterization uncovers novel biology.</title>
        <authorList>
            <person name="Wiegand S."/>
            <person name="Jogler M."/>
            <person name="Boedeker C."/>
            <person name="Pinto D."/>
            <person name="Vollmers J."/>
            <person name="Rivas-Marin E."/>
            <person name="Kohn T."/>
            <person name="Peeters S.H."/>
            <person name="Heuer A."/>
            <person name="Rast P."/>
            <person name="Oberbeckmann S."/>
            <person name="Bunk B."/>
            <person name="Jeske O."/>
            <person name="Meyerdierks A."/>
            <person name="Storesund J.E."/>
            <person name="Kallscheuer N."/>
            <person name="Luecker S."/>
            <person name="Lage O.M."/>
            <person name="Pohl T."/>
            <person name="Merkel B.J."/>
            <person name="Hornburger P."/>
            <person name="Mueller R.-W."/>
            <person name="Bruemmer F."/>
            <person name="Labrenz M."/>
            <person name="Spormann A.M."/>
            <person name="Op Den Camp H."/>
            <person name="Overmann J."/>
            <person name="Amann R."/>
            <person name="Jetten M.S.M."/>
            <person name="Mascher T."/>
            <person name="Medema M.H."/>
            <person name="Devos D.P."/>
            <person name="Kaster A.-K."/>
            <person name="Ovreas L."/>
            <person name="Rohde M."/>
            <person name="Galperin M.Y."/>
            <person name="Jogler C."/>
        </authorList>
    </citation>
    <scope>NUCLEOTIDE SEQUENCE [LARGE SCALE GENOMIC DNA]</scope>
    <source>
        <strain evidence="3 4">Pla111</strain>
    </source>
</reference>
<feature type="signal peptide" evidence="1">
    <location>
        <begin position="1"/>
        <end position="17"/>
    </location>
</feature>
<accession>A0A5C5VWG1</accession>
<organism evidence="3 4">
    <name type="scientific">Botrimarina hoheduenensis</name>
    <dbReference type="NCBI Taxonomy" id="2528000"/>
    <lineage>
        <taxon>Bacteria</taxon>
        <taxon>Pseudomonadati</taxon>
        <taxon>Planctomycetota</taxon>
        <taxon>Planctomycetia</taxon>
        <taxon>Pirellulales</taxon>
        <taxon>Lacipirellulaceae</taxon>
        <taxon>Botrimarina</taxon>
    </lineage>
</organism>
<dbReference type="Gene3D" id="2.130.10.10">
    <property type="entry name" value="YVTN repeat-like/Quinoprotein amine dehydrogenase"/>
    <property type="match status" value="1"/>
</dbReference>
<comment type="caution">
    <text evidence="3">The sequence shown here is derived from an EMBL/GenBank/DDBJ whole genome shotgun (WGS) entry which is preliminary data.</text>
</comment>
<dbReference type="EMBL" id="SJPH01000005">
    <property type="protein sequence ID" value="TWT42958.1"/>
    <property type="molecule type" value="Genomic_DNA"/>
</dbReference>
<dbReference type="SMART" id="SM00564">
    <property type="entry name" value="PQQ"/>
    <property type="match status" value="4"/>
</dbReference>
<name>A0A5C5VWG1_9BACT</name>